<dbReference type="WBParaSite" id="MhA1_Contig325.frz3.gene22">
    <property type="protein sequence ID" value="MhA1_Contig325.frz3.gene22"/>
    <property type="gene ID" value="MhA1_Contig325.frz3.gene22"/>
</dbReference>
<dbReference type="PANTHER" id="PTHR45660">
    <property type="entry name" value="HISTONE-LYSINE N-METHYLTRANSFERASE SETMAR"/>
    <property type="match status" value="1"/>
</dbReference>
<dbReference type="SMART" id="SM00317">
    <property type="entry name" value="SET"/>
    <property type="match status" value="1"/>
</dbReference>
<dbReference type="AlphaFoldDB" id="A0A1I8BNG8"/>
<dbReference type="PROSITE" id="PS50280">
    <property type="entry name" value="SET"/>
    <property type="match status" value="1"/>
</dbReference>
<dbReference type="Gene3D" id="2.170.270.10">
    <property type="entry name" value="SET domain"/>
    <property type="match status" value="1"/>
</dbReference>
<evidence type="ECO:0000313" key="2">
    <source>
        <dbReference type="Proteomes" id="UP000095281"/>
    </source>
</evidence>
<reference evidence="3" key="1">
    <citation type="submission" date="2016-11" db="UniProtKB">
        <authorList>
            <consortium name="WormBaseParasite"/>
        </authorList>
    </citation>
    <scope>IDENTIFICATION</scope>
</reference>
<sequence>MTQDIYKVDDLSNGLEKSKLCVLNKYNYEHLPPFEYILGVELSPELKDSFTTRENFCKCPITDCVNNIRDQCSCDGKTLFCCSLCSCQTEANCSKRYLPLNCLFQVYYVNPEKKWGLRTLNNVKKGSILFEYGGILSEDKDGIEDDDYIYLFDYKNKKYIINAHKKGNMARFANHSCAANCYTHVSEIDDTNVPHLVIIAARDI</sequence>
<evidence type="ECO:0000313" key="3">
    <source>
        <dbReference type="WBParaSite" id="MhA1_Contig325.frz3.gene22"/>
    </source>
</evidence>
<dbReference type="PANTHER" id="PTHR45660:SF46">
    <property type="entry name" value="HISTONE-LYSINE N-METHYLTRANSFERASE, H3 LYSINE-9 SPECIFIC SUVH6"/>
    <property type="match status" value="1"/>
</dbReference>
<dbReference type="GO" id="GO:0003690">
    <property type="term" value="F:double-stranded DNA binding"/>
    <property type="evidence" value="ECO:0007669"/>
    <property type="project" value="TreeGrafter"/>
</dbReference>
<organism evidence="2 3">
    <name type="scientific">Meloidogyne hapla</name>
    <name type="common">Root-knot nematode worm</name>
    <dbReference type="NCBI Taxonomy" id="6305"/>
    <lineage>
        <taxon>Eukaryota</taxon>
        <taxon>Metazoa</taxon>
        <taxon>Ecdysozoa</taxon>
        <taxon>Nematoda</taxon>
        <taxon>Chromadorea</taxon>
        <taxon>Rhabditida</taxon>
        <taxon>Tylenchina</taxon>
        <taxon>Tylenchomorpha</taxon>
        <taxon>Tylenchoidea</taxon>
        <taxon>Meloidogynidae</taxon>
        <taxon>Meloidogyninae</taxon>
        <taxon>Meloidogyne</taxon>
    </lineage>
</organism>
<dbReference type="Proteomes" id="UP000095281">
    <property type="component" value="Unplaced"/>
</dbReference>
<keyword evidence="2" id="KW-1185">Reference proteome</keyword>
<dbReference type="InterPro" id="IPR051357">
    <property type="entry name" value="H3K9_HMTase_SUVAR3-9"/>
</dbReference>
<protein>
    <submittedName>
        <fullName evidence="3">SET domain-containing protein</fullName>
    </submittedName>
</protein>
<dbReference type="GO" id="GO:0042054">
    <property type="term" value="F:histone methyltransferase activity"/>
    <property type="evidence" value="ECO:0007669"/>
    <property type="project" value="TreeGrafter"/>
</dbReference>
<dbReference type="SUPFAM" id="SSF82199">
    <property type="entry name" value="SET domain"/>
    <property type="match status" value="1"/>
</dbReference>
<dbReference type="InterPro" id="IPR001214">
    <property type="entry name" value="SET_dom"/>
</dbReference>
<proteinExistence type="predicted"/>
<evidence type="ECO:0000259" key="1">
    <source>
        <dbReference type="PROSITE" id="PS50280"/>
    </source>
</evidence>
<name>A0A1I8BNG8_MELHA</name>
<accession>A0A1I8BNG8</accession>
<feature type="domain" description="SET" evidence="1">
    <location>
        <begin position="102"/>
        <end position="204"/>
    </location>
</feature>
<dbReference type="InterPro" id="IPR046341">
    <property type="entry name" value="SET_dom_sf"/>
</dbReference>
<dbReference type="Pfam" id="PF00856">
    <property type="entry name" value="SET"/>
    <property type="match status" value="1"/>
</dbReference>